<gene>
    <name evidence="2" type="ORF">P4I72_14170</name>
</gene>
<evidence type="ECO:0000313" key="2">
    <source>
        <dbReference type="EMBL" id="MEC0228273.1"/>
    </source>
</evidence>
<organism evidence="2 3">
    <name type="scientific">Paenibacillus alba</name>
    <dbReference type="NCBI Taxonomy" id="1197127"/>
    <lineage>
        <taxon>Bacteria</taxon>
        <taxon>Bacillati</taxon>
        <taxon>Bacillota</taxon>
        <taxon>Bacilli</taxon>
        <taxon>Bacillales</taxon>
        <taxon>Paenibacillaceae</taxon>
        <taxon>Paenibacillus</taxon>
    </lineage>
</organism>
<feature type="domain" description="ATPase AAA-type core" evidence="1">
    <location>
        <begin position="50"/>
        <end position="363"/>
    </location>
</feature>
<dbReference type="RefSeq" id="WP_326072528.1">
    <property type="nucleotide sequence ID" value="NZ_JARLKY010000030.1"/>
</dbReference>
<protein>
    <submittedName>
        <fullName evidence="2">ATP-binding protein</fullName>
    </submittedName>
</protein>
<dbReference type="SUPFAM" id="SSF52540">
    <property type="entry name" value="P-loop containing nucleoside triphosphate hydrolases"/>
    <property type="match status" value="1"/>
</dbReference>
<dbReference type="GO" id="GO:0005524">
    <property type="term" value="F:ATP binding"/>
    <property type="evidence" value="ECO:0007669"/>
    <property type="project" value="UniProtKB-KW"/>
</dbReference>
<keyword evidence="2" id="KW-0067">ATP-binding</keyword>
<keyword evidence="3" id="KW-1185">Reference proteome</keyword>
<accession>A0ABU6G281</accession>
<evidence type="ECO:0000259" key="1">
    <source>
        <dbReference type="Pfam" id="PF13304"/>
    </source>
</evidence>
<evidence type="ECO:0000313" key="3">
    <source>
        <dbReference type="Proteomes" id="UP001338137"/>
    </source>
</evidence>
<dbReference type="Proteomes" id="UP001338137">
    <property type="component" value="Unassembled WGS sequence"/>
</dbReference>
<dbReference type="Pfam" id="PF13304">
    <property type="entry name" value="AAA_21"/>
    <property type="match status" value="1"/>
</dbReference>
<proteinExistence type="predicted"/>
<reference evidence="2 3" key="1">
    <citation type="submission" date="2023-03" db="EMBL/GenBank/DDBJ databases">
        <title>Bacillus Genome Sequencing.</title>
        <authorList>
            <person name="Dunlap C."/>
        </authorList>
    </citation>
    <scope>NUCLEOTIDE SEQUENCE [LARGE SCALE GENOMIC DNA]</scope>
    <source>
        <strain evidence="2 3">BD-533</strain>
    </source>
</reference>
<dbReference type="InterPro" id="IPR027417">
    <property type="entry name" value="P-loop_NTPase"/>
</dbReference>
<comment type="caution">
    <text evidence="2">The sequence shown here is derived from an EMBL/GenBank/DDBJ whole genome shotgun (WGS) entry which is preliminary data.</text>
</comment>
<dbReference type="EMBL" id="JARLKY010000030">
    <property type="protein sequence ID" value="MEC0228273.1"/>
    <property type="molecule type" value="Genomic_DNA"/>
</dbReference>
<name>A0ABU6G281_9BACL</name>
<dbReference type="PANTHER" id="PTHR40396:SF1">
    <property type="entry name" value="ATPASE AAA-TYPE CORE DOMAIN-CONTAINING PROTEIN"/>
    <property type="match status" value="1"/>
</dbReference>
<dbReference type="InterPro" id="IPR003959">
    <property type="entry name" value="ATPase_AAA_core"/>
</dbReference>
<dbReference type="PANTHER" id="PTHR40396">
    <property type="entry name" value="ATPASE-LIKE PROTEIN"/>
    <property type="match status" value="1"/>
</dbReference>
<sequence>MLLEFRTKNFKSFQDELVFSMIPAPKQKGLDYSILKEKIGVKTHKALSSAIIYGPNASGKTNIIGAMDVLKNIIIRGHIRNEDDKSKSNPAANQLELIPNKSALKRTPVDFAIKFIANNLLFDYKLSLDLGGFLEEDYKRKVLSETFYVNEKMVFSRDSSLEFGDLNFIKKYAINGFEENQKSALIFAKNNLNPAELFLMNGFKAFFSSILVSMISDWLEDKFMVFCRADQLQAKPSSSKKSTIYINSTINKAAHIFGINSNALGYLTEDDESDPKLVSLVGGKEGNMPIRAEVFESYGTIRFVNMFPMVMSALVTGGTLVIDEFDASLHPMALMSIVNIFHNDELNKKNAQLIFNTHNTIFLNSNLFRRDEIKFVERDDESFCSTHYSLSDFGTSGKDGVRNGGDYMKNYFINQYGAIKDIDFTSVFENLLEMRGEKN</sequence>
<dbReference type="Gene3D" id="3.40.50.300">
    <property type="entry name" value="P-loop containing nucleotide triphosphate hydrolases"/>
    <property type="match status" value="2"/>
</dbReference>
<keyword evidence="2" id="KW-0547">Nucleotide-binding</keyword>